<dbReference type="Proteomes" id="UP000561181">
    <property type="component" value="Unassembled WGS sequence"/>
</dbReference>
<dbReference type="AlphaFoldDB" id="A0A848QM39"/>
<protein>
    <submittedName>
        <fullName evidence="1">Uncharacterized protein</fullName>
    </submittedName>
</protein>
<gene>
    <name evidence="1" type="ORF">HKD42_06690</name>
</gene>
<dbReference type="EMBL" id="JABCRE010000002">
    <property type="protein sequence ID" value="NMW31743.1"/>
    <property type="molecule type" value="Genomic_DNA"/>
</dbReference>
<proteinExistence type="predicted"/>
<organism evidence="1 2">
    <name type="scientific">Pontixanthobacter rizhaonensis</name>
    <dbReference type="NCBI Taxonomy" id="2730337"/>
    <lineage>
        <taxon>Bacteria</taxon>
        <taxon>Pseudomonadati</taxon>
        <taxon>Pseudomonadota</taxon>
        <taxon>Alphaproteobacteria</taxon>
        <taxon>Sphingomonadales</taxon>
        <taxon>Erythrobacteraceae</taxon>
        <taxon>Pontixanthobacter</taxon>
    </lineage>
</organism>
<sequence>MSTPATAQDYPFEEWASLWQKTCGSLDAAIAVIDDPEAHGWKNADADVDEPAARIIETATMSAQASSEEAKLTGLYVMRQSTNGGKALAAFQEMQFVDEPDSYLMACTIYDVNAPAMTIEDLARLSSERPFTDVSANGLTVIEWPEGAEGSGRIKMTAGSIPQDHPGAALLQSGLVLKTQFVFSETYE</sequence>
<dbReference type="RefSeq" id="WP_170011505.1">
    <property type="nucleotide sequence ID" value="NZ_JABCRE010000002.1"/>
</dbReference>
<reference evidence="1 2" key="1">
    <citation type="submission" date="2020-04" db="EMBL/GenBank/DDBJ databases">
        <authorList>
            <person name="Liu A."/>
        </authorList>
    </citation>
    <scope>NUCLEOTIDE SEQUENCE [LARGE SCALE GENOMIC DNA]</scope>
    <source>
        <strain evidence="1 2">RZ02</strain>
    </source>
</reference>
<evidence type="ECO:0000313" key="1">
    <source>
        <dbReference type="EMBL" id="NMW31743.1"/>
    </source>
</evidence>
<keyword evidence="2" id="KW-1185">Reference proteome</keyword>
<accession>A0A848QM39</accession>
<name>A0A848QM39_9SPHN</name>
<comment type="caution">
    <text evidence="1">The sequence shown here is derived from an EMBL/GenBank/DDBJ whole genome shotgun (WGS) entry which is preliminary data.</text>
</comment>
<evidence type="ECO:0000313" key="2">
    <source>
        <dbReference type="Proteomes" id="UP000561181"/>
    </source>
</evidence>